<dbReference type="GO" id="GO:0022904">
    <property type="term" value="P:respiratory electron transport chain"/>
    <property type="evidence" value="ECO:0007669"/>
    <property type="project" value="InterPro"/>
</dbReference>
<feature type="transmembrane region" description="Helical" evidence="18">
    <location>
        <begin position="155"/>
        <end position="173"/>
    </location>
</feature>
<keyword evidence="14 18" id="KW-0472">Membrane</keyword>
<gene>
    <name evidence="21" type="ORF">EV655_11218</name>
</gene>
<keyword evidence="12 18" id="KW-1133">Transmembrane helix</keyword>
<dbReference type="InterPro" id="IPR036150">
    <property type="entry name" value="Cyt_b/b6_C_sf"/>
</dbReference>
<feature type="binding site" evidence="15">
    <location>
        <position position="217"/>
    </location>
    <ligand>
        <name>a ubiquinone</name>
        <dbReference type="ChEBI" id="CHEBI:16389"/>
    </ligand>
</feature>
<dbReference type="SUPFAM" id="SSF81342">
    <property type="entry name" value="Transmembrane di-heme cytochromes"/>
    <property type="match status" value="1"/>
</dbReference>
<dbReference type="CDD" id="cd00284">
    <property type="entry name" value="Cytochrome_b_N"/>
    <property type="match status" value="1"/>
</dbReference>
<keyword evidence="8 17" id="KW-0679">Respiratory chain</keyword>
<dbReference type="GO" id="GO:0008121">
    <property type="term" value="F:quinol-cytochrome-c reductase activity"/>
    <property type="evidence" value="ECO:0007669"/>
    <property type="project" value="InterPro"/>
</dbReference>
<evidence type="ECO:0000256" key="2">
    <source>
        <dbReference type="ARBA" id="ARBA00004651"/>
    </source>
</evidence>
<evidence type="ECO:0000256" key="12">
    <source>
        <dbReference type="ARBA" id="ARBA00022989"/>
    </source>
</evidence>
<dbReference type="RefSeq" id="WP_132545902.1">
    <property type="nucleotide sequence ID" value="NZ_SLWW01000012.1"/>
</dbReference>
<dbReference type="GO" id="GO:0045275">
    <property type="term" value="C:respiratory chain complex III"/>
    <property type="evidence" value="ECO:0007669"/>
    <property type="project" value="InterPro"/>
</dbReference>
<feature type="binding site" description="axial binding residue" evidence="16">
    <location>
        <position position="212"/>
    </location>
    <ligand>
        <name>heme b</name>
        <dbReference type="ChEBI" id="CHEBI:60344"/>
        <label>b566</label>
    </ligand>
    <ligandPart>
        <name>Fe</name>
        <dbReference type="ChEBI" id="CHEBI:18248"/>
    </ligandPart>
</feature>
<dbReference type="GO" id="GO:0005886">
    <property type="term" value="C:plasma membrane"/>
    <property type="evidence" value="ECO:0007669"/>
    <property type="project" value="UniProtKB-SubCell"/>
</dbReference>
<evidence type="ECO:0000256" key="5">
    <source>
        <dbReference type="ARBA" id="ARBA00022448"/>
    </source>
</evidence>
<dbReference type="PANTHER" id="PTHR19271:SF16">
    <property type="entry name" value="CYTOCHROME B"/>
    <property type="match status" value="1"/>
</dbReference>
<dbReference type="SUPFAM" id="SSF81648">
    <property type="entry name" value="a domain/subunit of cytochrome bc1 complex (Ubiquinol-cytochrome c reductase)"/>
    <property type="match status" value="1"/>
</dbReference>
<keyword evidence="6" id="KW-1003">Cell membrane</keyword>
<dbReference type="Proteomes" id="UP000295142">
    <property type="component" value="Unassembled WGS sequence"/>
</dbReference>
<comment type="function">
    <text evidence="1 17">Component of the ubiquinol-cytochrome c reductase complex (complex III or cytochrome b-c1 complex), which is a respiratory chain that generates an electrochemical potential coupled to ATP synthesis.</text>
</comment>
<keyword evidence="13 16" id="KW-0408">Iron</keyword>
<dbReference type="EMBL" id="SLWW01000012">
    <property type="protein sequence ID" value="TCO69893.1"/>
    <property type="molecule type" value="Genomic_DNA"/>
</dbReference>
<evidence type="ECO:0000259" key="19">
    <source>
        <dbReference type="PROSITE" id="PS51002"/>
    </source>
</evidence>
<evidence type="ECO:0000256" key="1">
    <source>
        <dbReference type="ARBA" id="ARBA00002444"/>
    </source>
</evidence>
<comment type="cofactor">
    <cofactor evidence="16">
        <name>heme</name>
        <dbReference type="ChEBI" id="CHEBI:30413"/>
    </cofactor>
    <text evidence="16">Binds 2 heme groups non-covalently.</text>
</comment>
<comment type="subunit">
    <text evidence="3 17">The main subunits of complex b-c1 are: cytochrome b, cytochrome c1 and the Rieske protein.</text>
</comment>
<evidence type="ECO:0000256" key="7">
    <source>
        <dbReference type="ARBA" id="ARBA00022617"/>
    </source>
</evidence>
<evidence type="ECO:0000313" key="22">
    <source>
        <dbReference type="Proteomes" id="UP000295142"/>
    </source>
</evidence>
<evidence type="ECO:0000256" key="14">
    <source>
        <dbReference type="ARBA" id="ARBA00023136"/>
    </source>
</evidence>
<evidence type="ECO:0000256" key="17">
    <source>
        <dbReference type="RuleBase" id="RU003385"/>
    </source>
</evidence>
<dbReference type="Gene3D" id="1.20.810.10">
    <property type="entry name" value="Cytochrome Bc1 Complex, Chain C"/>
    <property type="match status" value="1"/>
</dbReference>
<feature type="domain" description="Cytochrome b/b6 N-terminal region profile" evidence="19">
    <location>
        <begin position="15"/>
        <end position="225"/>
    </location>
</feature>
<evidence type="ECO:0000256" key="4">
    <source>
        <dbReference type="ARBA" id="ARBA00013531"/>
    </source>
</evidence>
<evidence type="ECO:0000256" key="18">
    <source>
        <dbReference type="SAM" id="Phobius"/>
    </source>
</evidence>
<dbReference type="InterPro" id="IPR005798">
    <property type="entry name" value="Cyt_b/b6_C"/>
</dbReference>
<feature type="transmembrane region" description="Helical" evidence="18">
    <location>
        <begin position="44"/>
        <end position="70"/>
    </location>
</feature>
<evidence type="ECO:0000256" key="10">
    <source>
        <dbReference type="ARBA" id="ARBA00022723"/>
    </source>
</evidence>
<dbReference type="PROSITE" id="PS51002">
    <property type="entry name" value="CYTB_NTER"/>
    <property type="match status" value="1"/>
</dbReference>
<evidence type="ECO:0000313" key="21">
    <source>
        <dbReference type="EMBL" id="TCO69893.1"/>
    </source>
</evidence>
<feature type="transmembrane region" description="Helical" evidence="18">
    <location>
        <begin position="296"/>
        <end position="316"/>
    </location>
</feature>
<accession>A0A4R2K929</accession>
<evidence type="ECO:0000256" key="15">
    <source>
        <dbReference type="PIRSR" id="PIRSR038885-1"/>
    </source>
</evidence>
<feature type="transmembrane region" description="Helical" evidence="18">
    <location>
        <begin position="100"/>
        <end position="117"/>
    </location>
</feature>
<evidence type="ECO:0000256" key="13">
    <source>
        <dbReference type="ARBA" id="ARBA00023004"/>
    </source>
</evidence>
<dbReference type="GO" id="GO:0016491">
    <property type="term" value="F:oxidoreductase activity"/>
    <property type="evidence" value="ECO:0007669"/>
    <property type="project" value="InterPro"/>
</dbReference>
<comment type="caution">
    <text evidence="21">The sequence shown here is derived from an EMBL/GenBank/DDBJ whole genome shotgun (WGS) entry which is preliminary data.</text>
</comment>
<feature type="transmembrane region" description="Helical" evidence="18">
    <location>
        <begin position="361"/>
        <end position="382"/>
    </location>
</feature>
<dbReference type="InterPro" id="IPR005797">
    <property type="entry name" value="Cyt_b/b6_N"/>
</dbReference>
<keyword evidence="10 16" id="KW-0479">Metal-binding</keyword>
<sequence>MSGIPHDHYEPKSGSEKWLHRRLPIVALIYDTLMIPTPKNLNWMWIWGIVLFFTLVLQIVTGIVLAMHYVPHVDMAFASVEHIMRDVNGGHFLRYLHSNGASLFFVAVYLHIFRGLYYGSYKTPREVTWIIGILIYLAMMATAFMGYVLPWGQMSFWGATVITGLFGAIPWVGQDLLTWLQGGPAVGNPTLTRFFSLHYLIPFVILGLSIVHVWAFHTTGNNNPTGVEVRRGSKQEAEKDTLPFWPYFVIKDLFALGIVMIVFFAIVGFMPNYLGHPDNYVEANPLVTPTHIVPEWYFLAFYAILRAFTADVWLVMLTDWMTFGVVNAKFFGVLAMFGSIIVMALVPWLDTSNVRSGRYRPMFKVAFWLFMANFVLLTWAGAMPAEGIYTNIALIGSAYWFAYFLVILPVLGVIEKPLPQPDTIEEDFNAHYGDGAAKASASPAE</sequence>
<dbReference type="InterPro" id="IPR027387">
    <property type="entry name" value="Cytb/b6-like_sf"/>
</dbReference>
<keyword evidence="7 16" id="KW-0349">Heme</keyword>
<feature type="binding site" description="axial binding residue" evidence="16">
    <location>
        <position position="198"/>
    </location>
    <ligand>
        <name>heme b</name>
        <dbReference type="ChEBI" id="CHEBI:60344"/>
        <label>b562</label>
    </ligand>
    <ligandPart>
        <name>Fe</name>
        <dbReference type="ChEBI" id="CHEBI:18248"/>
    </ligandPart>
</feature>
<dbReference type="InterPro" id="IPR048259">
    <property type="entry name" value="Cytochrome_b_N_euk/bac"/>
</dbReference>
<dbReference type="InterPro" id="IPR048260">
    <property type="entry name" value="Cytochrome_b_C_euk/bac"/>
</dbReference>
<dbReference type="CDD" id="cd00290">
    <property type="entry name" value="cytochrome_b_C"/>
    <property type="match status" value="1"/>
</dbReference>
<dbReference type="InterPro" id="IPR030689">
    <property type="entry name" value="Cytochrome_b"/>
</dbReference>
<keyword evidence="22" id="KW-1185">Reference proteome</keyword>
<protein>
    <recommendedName>
        <fullName evidence="4 17">Cytochrome b</fullName>
    </recommendedName>
</protein>
<feature type="transmembrane region" description="Helical" evidence="18">
    <location>
        <begin position="194"/>
        <end position="215"/>
    </location>
</feature>
<keyword evidence="5 17" id="KW-0813">Transport</keyword>
<comment type="subcellular location">
    <subcellularLocation>
        <location evidence="2">Cell membrane</location>
        <topology evidence="2">Multi-pass membrane protein</topology>
    </subcellularLocation>
</comment>
<feature type="transmembrane region" description="Helical" evidence="18">
    <location>
        <begin position="388"/>
        <end position="414"/>
    </location>
</feature>
<proteinExistence type="inferred from homology"/>
<dbReference type="AlphaFoldDB" id="A0A4R2K929"/>
<dbReference type="Pfam" id="PF00033">
    <property type="entry name" value="Cytochrome_B"/>
    <property type="match status" value="1"/>
</dbReference>
<dbReference type="GO" id="GO:0046872">
    <property type="term" value="F:metal ion binding"/>
    <property type="evidence" value="ECO:0007669"/>
    <property type="project" value="UniProtKB-KW"/>
</dbReference>
<dbReference type="OrthoDB" id="9804503at2"/>
<evidence type="ECO:0000259" key="20">
    <source>
        <dbReference type="PROSITE" id="PS51003"/>
    </source>
</evidence>
<feature type="transmembrane region" description="Helical" evidence="18">
    <location>
        <begin position="253"/>
        <end position="275"/>
    </location>
</feature>
<reference evidence="21 22" key="1">
    <citation type="submission" date="2019-03" db="EMBL/GenBank/DDBJ databases">
        <title>Genomic Encyclopedia of Type Strains, Phase IV (KMG-IV): sequencing the most valuable type-strain genomes for metagenomic binning, comparative biology and taxonomic classification.</title>
        <authorList>
            <person name="Goeker M."/>
        </authorList>
    </citation>
    <scope>NUCLEOTIDE SEQUENCE [LARGE SCALE GENOMIC DNA]</scope>
    <source>
        <strain evidence="21 22">DSM 4868</strain>
    </source>
</reference>
<feature type="transmembrane region" description="Helical" evidence="18">
    <location>
        <begin position="328"/>
        <end position="349"/>
    </location>
</feature>
<dbReference type="InterPro" id="IPR016174">
    <property type="entry name" value="Di-haem_cyt_TM"/>
</dbReference>
<evidence type="ECO:0000256" key="16">
    <source>
        <dbReference type="PIRSR" id="PIRSR038885-2"/>
    </source>
</evidence>
<organism evidence="21 22">
    <name type="scientific">Rhodovulum euryhalinum</name>
    <dbReference type="NCBI Taxonomy" id="35805"/>
    <lineage>
        <taxon>Bacteria</taxon>
        <taxon>Pseudomonadati</taxon>
        <taxon>Pseudomonadota</taxon>
        <taxon>Alphaproteobacteria</taxon>
        <taxon>Rhodobacterales</taxon>
        <taxon>Paracoccaceae</taxon>
        <taxon>Rhodovulum</taxon>
    </lineage>
</organism>
<comment type="cofactor">
    <cofactor evidence="17">
        <name>heme b</name>
        <dbReference type="ChEBI" id="CHEBI:60344"/>
    </cofactor>
    <text evidence="17">Binds 2 heme groups non-covalently.</text>
</comment>
<comment type="similarity">
    <text evidence="17">Belongs to the cytochrome b family.</text>
</comment>
<dbReference type="FunFam" id="1.20.810.10:FF:000010">
    <property type="entry name" value="Cytochrome b"/>
    <property type="match status" value="1"/>
</dbReference>
<feature type="domain" description="Cytochrome b/b6 C-terminal region profile" evidence="20">
    <location>
        <begin position="234"/>
        <end position="422"/>
    </location>
</feature>
<feature type="binding site" description="axial binding residue" evidence="16">
    <location>
        <position position="97"/>
    </location>
    <ligand>
        <name>heme b</name>
        <dbReference type="ChEBI" id="CHEBI:60344"/>
        <label>b562</label>
    </ligand>
    <ligandPart>
        <name>Fe</name>
        <dbReference type="ChEBI" id="CHEBI:18248"/>
    </ligandPart>
</feature>
<dbReference type="Pfam" id="PF00032">
    <property type="entry name" value="Cytochrom_B_C"/>
    <property type="match status" value="1"/>
</dbReference>
<keyword evidence="9 17" id="KW-0812">Transmembrane</keyword>
<dbReference type="PROSITE" id="PS51003">
    <property type="entry name" value="CYTB_CTER"/>
    <property type="match status" value="1"/>
</dbReference>
<feature type="binding site" description="axial binding residue" evidence="16">
    <location>
        <position position="111"/>
    </location>
    <ligand>
        <name>heme b</name>
        <dbReference type="ChEBI" id="CHEBI:60344"/>
        <label>b566</label>
    </ligand>
    <ligandPart>
        <name>Fe</name>
        <dbReference type="ChEBI" id="CHEBI:18248"/>
    </ligandPart>
</feature>
<feature type="transmembrane region" description="Helical" evidence="18">
    <location>
        <begin position="129"/>
        <end position="149"/>
    </location>
</feature>
<evidence type="ECO:0000256" key="11">
    <source>
        <dbReference type="ARBA" id="ARBA00022982"/>
    </source>
</evidence>
<dbReference type="PIRSF" id="PIRSF038885">
    <property type="entry name" value="COB"/>
    <property type="match status" value="1"/>
</dbReference>
<keyword evidence="11 17" id="KW-0249">Electron transport</keyword>
<evidence type="ECO:0000256" key="6">
    <source>
        <dbReference type="ARBA" id="ARBA00022475"/>
    </source>
</evidence>
<evidence type="ECO:0000256" key="3">
    <source>
        <dbReference type="ARBA" id="ARBA00011649"/>
    </source>
</evidence>
<name>A0A4R2K929_9RHOB</name>
<evidence type="ECO:0000256" key="8">
    <source>
        <dbReference type="ARBA" id="ARBA00022660"/>
    </source>
</evidence>
<dbReference type="PANTHER" id="PTHR19271">
    <property type="entry name" value="CYTOCHROME B"/>
    <property type="match status" value="1"/>
</dbReference>
<evidence type="ECO:0000256" key="9">
    <source>
        <dbReference type="ARBA" id="ARBA00022692"/>
    </source>
</evidence>